<dbReference type="FunFam" id="2.20.100.10:FF:000005">
    <property type="entry name" value="ADAM metallopeptidase with thrombospondin type 1 motif 9"/>
    <property type="match status" value="1"/>
</dbReference>
<dbReference type="InterPro" id="IPR020901">
    <property type="entry name" value="Prtase_inh_Kunz-CS"/>
</dbReference>
<dbReference type="GO" id="GO:0050431">
    <property type="term" value="F:transforming growth factor beta binding"/>
    <property type="evidence" value="ECO:0007669"/>
    <property type="project" value="TreeGrafter"/>
</dbReference>
<evidence type="ECO:0000256" key="6">
    <source>
        <dbReference type="ARBA" id="ARBA00022900"/>
    </source>
</evidence>
<dbReference type="SMART" id="SM00209">
    <property type="entry name" value="TSP1"/>
    <property type="match status" value="1"/>
</dbReference>
<evidence type="ECO:0000313" key="10">
    <source>
        <dbReference type="Proteomes" id="UP000004810"/>
    </source>
</evidence>
<dbReference type="PANTHER" id="PTHR45938">
    <property type="entry name" value="ACP24A4-RELATED"/>
    <property type="match status" value="1"/>
</dbReference>
<dbReference type="Gene3D" id="2.20.100.10">
    <property type="entry name" value="Thrombospondin type-1 (TSP1) repeat"/>
    <property type="match status" value="1"/>
</dbReference>
<keyword evidence="3" id="KW-0646">Protease inhibitor</keyword>
<evidence type="ECO:0000259" key="8">
    <source>
        <dbReference type="PROSITE" id="PS50279"/>
    </source>
</evidence>
<dbReference type="AlphaFoldDB" id="J9EAX1"/>
<dbReference type="GO" id="GO:0009653">
    <property type="term" value="P:anatomical structure morphogenesis"/>
    <property type="evidence" value="ECO:0007669"/>
    <property type="project" value="UniProtKB-ARBA"/>
</dbReference>
<keyword evidence="2" id="KW-0964">Secreted</keyword>
<dbReference type="GO" id="GO:0004867">
    <property type="term" value="F:serine-type endopeptidase inhibitor activity"/>
    <property type="evidence" value="ECO:0007669"/>
    <property type="project" value="UniProtKB-KW"/>
</dbReference>
<dbReference type="FunFam" id="4.10.410.10:FF:000020">
    <property type="entry name" value="Collagen, type VI, alpha 3"/>
    <property type="match status" value="1"/>
</dbReference>
<keyword evidence="7" id="KW-1015">Disulfide bond</keyword>
<evidence type="ECO:0000313" key="9">
    <source>
        <dbReference type="EMBL" id="EJW79313.1"/>
    </source>
</evidence>
<dbReference type="SUPFAM" id="SSF57362">
    <property type="entry name" value="BPTI-like"/>
    <property type="match status" value="1"/>
</dbReference>
<dbReference type="InterPro" id="IPR036383">
    <property type="entry name" value="TSP1_rpt_sf"/>
</dbReference>
<dbReference type="Pfam" id="PF19030">
    <property type="entry name" value="TSP1_ADAMTS"/>
    <property type="match status" value="1"/>
</dbReference>
<dbReference type="EMBL" id="ADBV01005617">
    <property type="protein sequence ID" value="EJW79313.1"/>
    <property type="molecule type" value="Genomic_DNA"/>
</dbReference>
<dbReference type="GO" id="GO:0048019">
    <property type="term" value="F:receptor antagonist activity"/>
    <property type="evidence" value="ECO:0007669"/>
    <property type="project" value="TreeGrafter"/>
</dbReference>
<reference evidence="10" key="1">
    <citation type="submission" date="2012-08" db="EMBL/GenBank/DDBJ databases">
        <title>The Genome Sequence of Wuchereria bancrofti.</title>
        <authorList>
            <person name="Nutman T.B."/>
            <person name="Fink D.L."/>
            <person name="Russ C."/>
            <person name="Young S."/>
            <person name="Zeng Q."/>
            <person name="Koehrsen M."/>
            <person name="Alvarado L."/>
            <person name="Berlin A."/>
            <person name="Chapman S.B."/>
            <person name="Chen Z."/>
            <person name="Freedman E."/>
            <person name="Gellesch M."/>
            <person name="Goldberg J."/>
            <person name="Griggs A."/>
            <person name="Gujja S."/>
            <person name="Heilman E.R."/>
            <person name="Heiman D."/>
            <person name="Hepburn T."/>
            <person name="Howarth C."/>
            <person name="Jen D."/>
            <person name="Larson L."/>
            <person name="Lewis B."/>
            <person name="Mehta T."/>
            <person name="Park D."/>
            <person name="Pearson M."/>
            <person name="Roberts A."/>
            <person name="Saif S."/>
            <person name="Shea T."/>
            <person name="Shenoy N."/>
            <person name="Sisk P."/>
            <person name="Stolte C."/>
            <person name="Sykes S."/>
            <person name="Walk T."/>
            <person name="White J."/>
            <person name="Yandava C."/>
            <person name="Haas B."/>
            <person name="Henn M.R."/>
            <person name="Nusbaum C."/>
            <person name="Birren B."/>
        </authorList>
    </citation>
    <scope>NUCLEOTIDE SEQUENCE [LARGE SCALE GENOMIC DNA]</scope>
    <source>
        <strain evidence="10">NA</strain>
    </source>
</reference>
<dbReference type="Pfam" id="PF00014">
    <property type="entry name" value="Kunitz_BPTI"/>
    <property type="match status" value="1"/>
</dbReference>
<proteinExistence type="predicted"/>
<dbReference type="InterPro" id="IPR002223">
    <property type="entry name" value="Kunitz_BPTI"/>
</dbReference>
<keyword evidence="5" id="KW-0677">Repeat</keyword>
<dbReference type="PROSITE" id="PS50279">
    <property type="entry name" value="BPTI_KUNITZ_2"/>
    <property type="match status" value="1"/>
</dbReference>
<dbReference type="SUPFAM" id="SSF82895">
    <property type="entry name" value="TSP-1 type 1 repeat"/>
    <property type="match status" value="1"/>
</dbReference>
<gene>
    <name evidence="9" type="ORF">WUBG_09778</name>
</gene>
<evidence type="ECO:0000256" key="3">
    <source>
        <dbReference type="ARBA" id="ARBA00022690"/>
    </source>
</evidence>
<evidence type="ECO:0000256" key="5">
    <source>
        <dbReference type="ARBA" id="ARBA00022737"/>
    </source>
</evidence>
<dbReference type="GO" id="GO:0005615">
    <property type="term" value="C:extracellular space"/>
    <property type="evidence" value="ECO:0007669"/>
    <property type="project" value="TreeGrafter"/>
</dbReference>
<evidence type="ECO:0000256" key="7">
    <source>
        <dbReference type="ARBA" id="ARBA00023157"/>
    </source>
</evidence>
<organism evidence="9 10">
    <name type="scientific">Wuchereria bancrofti</name>
    <dbReference type="NCBI Taxonomy" id="6293"/>
    <lineage>
        <taxon>Eukaryota</taxon>
        <taxon>Metazoa</taxon>
        <taxon>Ecdysozoa</taxon>
        <taxon>Nematoda</taxon>
        <taxon>Chromadorea</taxon>
        <taxon>Rhabditida</taxon>
        <taxon>Spirurina</taxon>
        <taxon>Spiruromorpha</taxon>
        <taxon>Filarioidea</taxon>
        <taxon>Onchocercidae</taxon>
        <taxon>Wuchereria</taxon>
    </lineage>
</organism>
<evidence type="ECO:0000256" key="1">
    <source>
        <dbReference type="ARBA" id="ARBA00004613"/>
    </source>
</evidence>
<comment type="subcellular location">
    <subcellularLocation>
        <location evidence="1">Secreted</location>
    </subcellularLocation>
</comment>
<keyword evidence="4" id="KW-0732">Signal</keyword>
<dbReference type="PROSITE" id="PS00280">
    <property type="entry name" value="BPTI_KUNITZ_1"/>
    <property type="match status" value="1"/>
</dbReference>
<dbReference type="InterPro" id="IPR000884">
    <property type="entry name" value="TSP1_rpt"/>
</dbReference>
<evidence type="ECO:0000256" key="4">
    <source>
        <dbReference type="ARBA" id="ARBA00022729"/>
    </source>
</evidence>
<dbReference type="Proteomes" id="UP000004810">
    <property type="component" value="Unassembled WGS sequence"/>
</dbReference>
<comment type="caution">
    <text evidence="9">The sequence shown here is derived from an EMBL/GenBank/DDBJ whole genome shotgun (WGS) entry which is preliminary data.</text>
</comment>
<feature type="non-terminal residue" evidence="9">
    <location>
        <position position="536"/>
    </location>
</feature>
<dbReference type="PROSITE" id="PS50092">
    <property type="entry name" value="TSP1"/>
    <property type="match status" value="1"/>
</dbReference>
<name>J9EAX1_WUCBA</name>
<evidence type="ECO:0000256" key="2">
    <source>
        <dbReference type="ARBA" id="ARBA00022525"/>
    </source>
</evidence>
<feature type="non-terminal residue" evidence="9">
    <location>
        <position position="1"/>
    </location>
</feature>
<protein>
    <recommendedName>
        <fullName evidence="8">BPTI/Kunitz inhibitor domain-containing protein</fullName>
    </recommendedName>
</protein>
<sequence>VVNDGHCNWENKPESTKNCTNEEKCNGTYYTGPWSKCSAECGGGTQNRMIVCLNYDKKLVPEWCDEAEKPSEEQECNVEACPTCDDSEFGCCPDNVTIATGPYLAGCSNCSDSPFGCCNDNVTEAQSIAGEGCAEFIAAMEGSGEESEQTIKSSEEVLCEVINDETGEKALIACGNDTITDNTTITITMLLDDEDDLFLNSTSGNATTTTTKHCSKTEFGCCPDWITIASGKNNEGCPEFVLGVCNETNFGCCPDEVTLARGSNYEGCGEPICAASLYGCCKDRKTIAFGPHYAGCERSSFPCELSTYGCCPDGETAALGRNGTGCSENCLTTKFGCCPDGKTTAKGVENEGCGCEYAQYGCCPDGKTTAKDLRITVVLYHALKVNTVVVRMVKTTAYGPNKEGCPCQYTQYGCCPDGETSALGPKNEGCDDCRYSKYGCCPDGENRANGPQHAGCPSTTLAPFIIGGSIAPEKIISCSLSQDQGTICHPGYKLLWYYDTSEGRCKQFWYGGCDGNDNRFATKEQCETICVKPPAT</sequence>
<keyword evidence="6" id="KW-0722">Serine protease inhibitor</keyword>
<dbReference type="SMART" id="SM00131">
    <property type="entry name" value="KU"/>
    <property type="match status" value="1"/>
</dbReference>
<dbReference type="PANTHER" id="PTHR45938:SF11">
    <property type="entry name" value="WAP, KAZAL, IMMUNOGLOBULIN, KUNITZ AND NTR DOMAIN-CONTAINING PROTEIN 2-LIKE"/>
    <property type="match status" value="1"/>
</dbReference>
<feature type="domain" description="BPTI/Kunitz inhibitor" evidence="8">
    <location>
        <begin position="478"/>
        <end position="530"/>
    </location>
</feature>
<accession>J9EAX1</accession>
<dbReference type="InterPro" id="IPR036880">
    <property type="entry name" value="Kunitz_BPTI_sf"/>
</dbReference>
<dbReference type="Gene3D" id="4.10.410.10">
    <property type="entry name" value="Pancreatic trypsin inhibitor Kunitz domain"/>
    <property type="match status" value="1"/>
</dbReference>
<dbReference type="PRINTS" id="PR00759">
    <property type="entry name" value="BASICPTASE"/>
</dbReference>